<evidence type="ECO:0000313" key="2">
    <source>
        <dbReference type="Proteomes" id="UP000799118"/>
    </source>
</evidence>
<protein>
    <submittedName>
        <fullName evidence="1">Uncharacterized protein</fullName>
    </submittedName>
</protein>
<reference evidence="1" key="1">
    <citation type="journal article" date="2019" name="Environ. Microbiol.">
        <title>Fungal ecological strategies reflected in gene transcription - a case study of two litter decomposers.</title>
        <authorList>
            <person name="Barbi F."/>
            <person name="Kohler A."/>
            <person name="Barry K."/>
            <person name="Baskaran P."/>
            <person name="Daum C."/>
            <person name="Fauchery L."/>
            <person name="Ihrmark K."/>
            <person name="Kuo A."/>
            <person name="LaButti K."/>
            <person name="Lipzen A."/>
            <person name="Morin E."/>
            <person name="Grigoriev I.V."/>
            <person name="Henrissat B."/>
            <person name="Lindahl B."/>
            <person name="Martin F."/>
        </authorList>
    </citation>
    <scope>NUCLEOTIDE SEQUENCE</scope>
    <source>
        <strain evidence="1">JB14</strain>
    </source>
</reference>
<keyword evidence="2" id="KW-1185">Reference proteome</keyword>
<name>A0A6A4GBE8_9AGAR</name>
<proteinExistence type="predicted"/>
<accession>A0A6A4GBE8</accession>
<organism evidence="1 2">
    <name type="scientific">Gymnopus androsaceus JB14</name>
    <dbReference type="NCBI Taxonomy" id="1447944"/>
    <lineage>
        <taxon>Eukaryota</taxon>
        <taxon>Fungi</taxon>
        <taxon>Dikarya</taxon>
        <taxon>Basidiomycota</taxon>
        <taxon>Agaricomycotina</taxon>
        <taxon>Agaricomycetes</taxon>
        <taxon>Agaricomycetidae</taxon>
        <taxon>Agaricales</taxon>
        <taxon>Marasmiineae</taxon>
        <taxon>Omphalotaceae</taxon>
        <taxon>Gymnopus</taxon>
    </lineage>
</organism>
<dbReference type="EMBL" id="ML770936">
    <property type="protein sequence ID" value="KAE9382842.1"/>
    <property type="molecule type" value="Genomic_DNA"/>
</dbReference>
<evidence type="ECO:0000313" key="1">
    <source>
        <dbReference type="EMBL" id="KAE9382842.1"/>
    </source>
</evidence>
<dbReference type="AlphaFoldDB" id="A0A6A4GBE8"/>
<dbReference type="Proteomes" id="UP000799118">
    <property type="component" value="Unassembled WGS sequence"/>
</dbReference>
<sequence length="87" mass="10118">MFTYRAHVKHDITAIRRIQKPANNRIILAVIVKRVETCERATYFTFVTQYAFPRAYTILLPRDIMSARNVYFDHCLIPGGRKPSTSS</sequence>
<gene>
    <name evidence="1" type="ORF">BT96DRAFT_1009977</name>
</gene>